<name>A0ACB9LZ50_BAUVA</name>
<dbReference type="Proteomes" id="UP000828941">
    <property type="component" value="Chromosome 10"/>
</dbReference>
<protein>
    <submittedName>
        <fullName evidence="1">Uncharacterized protein</fullName>
    </submittedName>
</protein>
<evidence type="ECO:0000313" key="2">
    <source>
        <dbReference type="Proteomes" id="UP000828941"/>
    </source>
</evidence>
<organism evidence="1 2">
    <name type="scientific">Bauhinia variegata</name>
    <name type="common">Purple orchid tree</name>
    <name type="synonym">Phanera variegata</name>
    <dbReference type="NCBI Taxonomy" id="167791"/>
    <lineage>
        <taxon>Eukaryota</taxon>
        <taxon>Viridiplantae</taxon>
        <taxon>Streptophyta</taxon>
        <taxon>Embryophyta</taxon>
        <taxon>Tracheophyta</taxon>
        <taxon>Spermatophyta</taxon>
        <taxon>Magnoliopsida</taxon>
        <taxon>eudicotyledons</taxon>
        <taxon>Gunneridae</taxon>
        <taxon>Pentapetalae</taxon>
        <taxon>rosids</taxon>
        <taxon>fabids</taxon>
        <taxon>Fabales</taxon>
        <taxon>Fabaceae</taxon>
        <taxon>Cercidoideae</taxon>
        <taxon>Cercideae</taxon>
        <taxon>Bauhiniinae</taxon>
        <taxon>Bauhinia</taxon>
    </lineage>
</organism>
<accession>A0ACB9LZ50</accession>
<proteinExistence type="predicted"/>
<sequence>MSTLEKPFFETEVRFLSSPTSWGSVDSITSPGSSSRSSSSSISRLSPPLWLHAQINRSPQQIATHGEEFFR</sequence>
<dbReference type="EMBL" id="CM039435">
    <property type="protein sequence ID" value="KAI4316601.1"/>
    <property type="molecule type" value="Genomic_DNA"/>
</dbReference>
<comment type="caution">
    <text evidence="1">The sequence shown here is derived from an EMBL/GenBank/DDBJ whole genome shotgun (WGS) entry which is preliminary data.</text>
</comment>
<reference evidence="1 2" key="1">
    <citation type="journal article" date="2022" name="DNA Res.">
        <title>Chromosomal-level genome assembly of the orchid tree Bauhinia variegata (Leguminosae; Cercidoideae) supports the allotetraploid origin hypothesis of Bauhinia.</title>
        <authorList>
            <person name="Zhong Y."/>
            <person name="Chen Y."/>
            <person name="Zheng D."/>
            <person name="Pang J."/>
            <person name="Liu Y."/>
            <person name="Luo S."/>
            <person name="Meng S."/>
            <person name="Qian L."/>
            <person name="Wei D."/>
            <person name="Dai S."/>
            <person name="Zhou R."/>
        </authorList>
    </citation>
    <scope>NUCLEOTIDE SEQUENCE [LARGE SCALE GENOMIC DNA]</scope>
    <source>
        <strain evidence="1">BV-YZ2020</strain>
    </source>
</reference>
<gene>
    <name evidence="1" type="ORF">L6164_024567</name>
</gene>
<keyword evidence="2" id="KW-1185">Reference proteome</keyword>
<evidence type="ECO:0000313" key="1">
    <source>
        <dbReference type="EMBL" id="KAI4316601.1"/>
    </source>
</evidence>